<feature type="region of interest" description="Disordered" evidence="1">
    <location>
        <begin position="310"/>
        <end position="346"/>
    </location>
</feature>
<name>A0ABN8PPZ7_9CNID</name>
<evidence type="ECO:0008006" key="4">
    <source>
        <dbReference type="Google" id="ProtNLM"/>
    </source>
</evidence>
<keyword evidence="3" id="KW-1185">Reference proteome</keyword>
<gene>
    <name evidence="2" type="ORF">PEVE_00044619</name>
</gene>
<evidence type="ECO:0000313" key="3">
    <source>
        <dbReference type="Proteomes" id="UP001159427"/>
    </source>
</evidence>
<reference evidence="2 3" key="1">
    <citation type="submission" date="2022-05" db="EMBL/GenBank/DDBJ databases">
        <authorList>
            <consortium name="Genoscope - CEA"/>
            <person name="William W."/>
        </authorList>
    </citation>
    <scope>NUCLEOTIDE SEQUENCE [LARGE SCALE GENOMIC DNA]</scope>
</reference>
<dbReference type="PANTHER" id="PTHR14389:SF3">
    <property type="entry name" value="PROTEIN FAM111A-LIKE"/>
    <property type="match status" value="1"/>
</dbReference>
<evidence type="ECO:0000313" key="2">
    <source>
        <dbReference type="EMBL" id="CAH3148506.1"/>
    </source>
</evidence>
<protein>
    <recommendedName>
        <fullName evidence="4">Serine protease</fullName>
    </recommendedName>
</protein>
<dbReference type="EMBL" id="CALNXI010000952">
    <property type="protein sequence ID" value="CAH3148506.1"/>
    <property type="molecule type" value="Genomic_DNA"/>
</dbReference>
<accession>A0ABN8PPZ7</accession>
<sequence length="677" mass="75286">MLWFLFQPALFLIYREKMSLDDSGYDSPSLKKSQSRHMAASANECLGEDDTKNVSETATITEGKNPLNEGESSLTTNDAVEKKENFSTVAETKLYNVMFIGHGDHPKILPCQSSGQESILDMIKNKIGMPDVKTSLNPDSLAFFLFKTANNVCLNVGLPVGALSEKETYVCEFRRKSLHQVTDYMRTYDVTEYSSSWNMQHFFVSLSAIAAGVTPFKTKFHTDPNMRLRVDFFEDESILEALARDGRFNVIKLGSGVNCDQKPYPMLYKAVNCQNKTVEIYSLAKKETSVLSQPVLPRPHPDLLKTSVKAEASKVKEEEDSVATAGPSRPGLPAGSSIPGSTTSISEASAPKTLTQLIGYAFKTGTLNEEFRKQLAKKCNIKYRNFALNQGSSVPVVQVKSLAKTADAVGAIFTQNVEGSLKFQGTCFGTGEQYIVTNYHVYRRLIRATAFFIDFNYEEGAAPSIPGRRYEPADHTYLVSESEDLDYAILKLKERDDKLPPPCIFKTGVTITDPHTFNLSKLEGHRIHLIGHPNGQGKDIDFMCPVDTDGCNLYNYAIRNGARIARANEVHRTTQNPERVTYHVSSFFFGSSGSPGILFKDGKKQLVVLHTLGVFLDDQKRSVIEQGVQFTEIVKHVNECIQLAQGDPSNQHGLRGVRLTDIFPGVDNWFCCPMDID</sequence>
<dbReference type="InterPro" id="IPR009003">
    <property type="entry name" value="Peptidase_S1_PA"/>
</dbReference>
<dbReference type="Gene3D" id="2.40.10.10">
    <property type="entry name" value="Trypsin-like serine proteases"/>
    <property type="match status" value="1"/>
</dbReference>
<comment type="caution">
    <text evidence="2">The sequence shown here is derived from an EMBL/GenBank/DDBJ whole genome shotgun (WGS) entry which is preliminary data.</text>
</comment>
<dbReference type="Pfam" id="PF13365">
    <property type="entry name" value="Trypsin_2"/>
    <property type="match status" value="1"/>
</dbReference>
<dbReference type="PANTHER" id="PTHR14389">
    <property type="entry name" value="SI:CH1073-475A24.1"/>
    <property type="match status" value="1"/>
</dbReference>
<dbReference type="SUPFAM" id="SSF50494">
    <property type="entry name" value="Trypsin-like serine proteases"/>
    <property type="match status" value="1"/>
</dbReference>
<dbReference type="Proteomes" id="UP001159427">
    <property type="component" value="Unassembled WGS sequence"/>
</dbReference>
<organism evidence="2 3">
    <name type="scientific">Porites evermanni</name>
    <dbReference type="NCBI Taxonomy" id="104178"/>
    <lineage>
        <taxon>Eukaryota</taxon>
        <taxon>Metazoa</taxon>
        <taxon>Cnidaria</taxon>
        <taxon>Anthozoa</taxon>
        <taxon>Hexacorallia</taxon>
        <taxon>Scleractinia</taxon>
        <taxon>Fungiina</taxon>
        <taxon>Poritidae</taxon>
        <taxon>Porites</taxon>
    </lineage>
</organism>
<dbReference type="InterPro" id="IPR043504">
    <property type="entry name" value="Peptidase_S1_PA_chymotrypsin"/>
</dbReference>
<proteinExistence type="predicted"/>
<feature type="compositionally biased region" description="Low complexity" evidence="1">
    <location>
        <begin position="333"/>
        <end position="346"/>
    </location>
</feature>
<evidence type="ECO:0000256" key="1">
    <source>
        <dbReference type="SAM" id="MobiDB-lite"/>
    </source>
</evidence>